<evidence type="ECO:0000256" key="1">
    <source>
        <dbReference type="ARBA" id="ARBA00004871"/>
    </source>
</evidence>
<feature type="domain" description="Shikimate dehydrogenase substrate binding N-terminal" evidence="3">
    <location>
        <begin position="6"/>
        <end position="85"/>
    </location>
</feature>
<dbReference type="EMBL" id="LIAN01000104">
    <property type="protein sequence ID" value="KRO37409.1"/>
    <property type="molecule type" value="Genomic_DNA"/>
</dbReference>
<reference evidence="4 5" key="1">
    <citation type="submission" date="2015-10" db="EMBL/GenBank/DDBJ databases">
        <title>Metagenome-Assembled Genomes uncover a global brackish microbiome.</title>
        <authorList>
            <person name="Hugerth L.W."/>
            <person name="Larsson J."/>
            <person name="Alneberg J."/>
            <person name="Lindh M.V."/>
            <person name="Legrand C."/>
            <person name="Pinhassi J."/>
            <person name="Andersson A.F."/>
        </authorList>
    </citation>
    <scope>NUCLEOTIDE SEQUENCE [LARGE SCALE GENOMIC DNA]</scope>
    <source>
        <strain evidence="4">BACL15 MAG-120823-bin78</strain>
    </source>
</reference>
<dbReference type="SUPFAM" id="SSF51735">
    <property type="entry name" value="NAD(P)-binding Rossmann-fold domains"/>
    <property type="match status" value="1"/>
</dbReference>
<comment type="caution">
    <text evidence="4">The sequence shown here is derived from an EMBL/GenBank/DDBJ whole genome shotgun (WGS) entry which is preliminary data.</text>
</comment>
<protein>
    <recommendedName>
        <fullName evidence="3">Shikimate dehydrogenase substrate binding N-terminal domain-containing protein</fullName>
    </recommendedName>
</protein>
<dbReference type="GO" id="GO:0005829">
    <property type="term" value="C:cytosol"/>
    <property type="evidence" value="ECO:0007669"/>
    <property type="project" value="TreeGrafter"/>
</dbReference>
<dbReference type="GO" id="GO:0050661">
    <property type="term" value="F:NADP binding"/>
    <property type="evidence" value="ECO:0007669"/>
    <property type="project" value="TreeGrafter"/>
</dbReference>
<evidence type="ECO:0000256" key="2">
    <source>
        <dbReference type="ARBA" id="ARBA00023141"/>
    </source>
</evidence>
<dbReference type="GO" id="GO:0019632">
    <property type="term" value="P:shikimate metabolic process"/>
    <property type="evidence" value="ECO:0007669"/>
    <property type="project" value="TreeGrafter"/>
</dbReference>
<dbReference type="PANTHER" id="PTHR21089:SF1">
    <property type="entry name" value="BIFUNCTIONAL 3-DEHYDROQUINATE DEHYDRATASE_SHIKIMATE DEHYDROGENASE, CHLOROPLASTIC"/>
    <property type="match status" value="1"/>
</dbReference>
<comment type="pathway">
    <text evidence="1">Metabolic intermediate biosynthesis; chorismate biosynthesis; chorismate from D-erythrose 4-phosphate and phosphoenolpyruvate: step 4/7.</text>
</comment>
<name>A0A0R2PHV9_9ACTN</name>
<evidence type="ECO:0000313" key="4">
    <source>
        <dbReference type="EMBL" id="KRO37409.1"/>
    </source>
</evidence>
<sequence length="265" mass="28990">MINAAVLGSPINHSLSPLLHSIAYEHLGIEAHYEAIEVRAGELATFLQDCDKSAFSLTMPLKEEALVVAEVRSKIAQRISGGNTLHKVNGRWNLTSTDVEGFKYSLLGSGLSEIDSCLIIGSGATSRAAVAAVSSIAKGIEVIHRNPDRQSQMDLAAEREITYLDWELHDQINTADLVINTTPVKVADFFQPSISSPQGVLFEVLYHPWPTLISDTWSKSGAIVIDGLDLLIHQAISQVEIFAQLPLNRSEMYQLMRDAALKQLS</sequence>
<evidence type="ECO:0000313" key="5">
    <source>
        <dbReference type="Proteomes" id="UP000052955"/>
    </source>
</evidence>
<dbReference type="Gene3D" id="3.40.50.10860">
    <property type="entry name" value="Leucine Dehydrogenase, chain A, domain 1"/>
    <property type="match status" value="1"/>
</dbReference>
<keyword evidence="2" id="KW-0028">Amino-acid biosynthesis</keyword>
<gene>
    <name evidence="4" type="ORF">ABR55_03110</name>
</gene>
<evidence type="ECO:0000259" key="3">
    <source>
        <dbReference type="Pfam" id="PF08501"/>
    </source>
</evidence>
<accession>A0A0R2PHV9</accession>
<dbReference type="InterPro" id="IPR036291">
    <property type="entry name" value="NAD(P)-bd_dom_sf"/>
</dbReference>
<dbReference type="Pfam" id="PF08501">
    <property type="entry name" value="Shikimate_dh_N"/>
    <property type="match status" value="1"/>
</dbReference>
<dbReference type="Gene3D" id="3.40.50.720">
    <property type="entry name" value="NAD(P)-binding Rossmann-like Domain"/>
    <property type="match status" value="1"/>
</dbReference>
<dbReference type="SUPFAM" id="SSF53223">
    <property type="entry name" value="Aminoacid dehydrogenase-like, N-terminal domain"/>
    <property type="match status" value="1"/>
</dbReference>
<dbReference type="InterPro" id="IPR046346">
    <property type="entry name" value="Aminoacid_DH-like_N_sf"/>
</dbReference>
<dbReference type="GO" id="GO:0004764">
    <property type="term" value="F:shikimate 3-dehydrogenase (NADP+) activity"/>
    <property type="evidence" value="ECO:0007669"/>
    <property type="project" value="InterPro"/>
</dbReference>
<organism evidence="4 5">
    <name type="scientific">Actinobacteria bacterium BACL15 MAG-120823-bin78</name>
    <dbReference type="NCBI Taxonomy" id="1655563"/>
    <lineage>
        <taxon>Bacteria</taxon>
        <taxon>Bacillati</taxon>
        <taxon>Actinomycetota</taxon>
        <taxon>Actinomycetes</taxon>
        <taxon>Actinomycetes incertae sedis</taxon>
        <taxon>ac1 cluster</taxon>
    </lineage>
</organism>
<proteinExistence type="predicted"/>
<dbReference type="InterPro" id="IPR013708">
    <property type="entry name" value="Shikimate_DH-bd_N"/>
</dbReference>
<dbReference type="GO" id="GO:0009423">
    <property type="term" value="P:chorismate biosynthetic process"/>
    <property type="evidence" value="ECO:0007669"/>
    <property type="project" value="TreeGrafter"/>
</dbReference>
<keyword evidence="2" id="KW-0057">Aromatic amino acid biosynthesis</keyword>
<dbReference type="GO" id="GO:0009073">
    <property type="term" value="P:aromatic amino acid family biosynthetic process"/>
    <property type="evidence" value="ECO:0007669"/>
    <property type="project" value="UniProtKB-KW"/>
</dbReference>
<dbReference type="InterPro" id="IPR022893">
    <property type="entry name" value="Shikimate_DH_fam"/>
</dbReference>
<dbReference type="AlphaFoldDB" id="A0A0R2PHV9"/>
<dbReference type="Proteomes" id="UP000052955">
    <property type="component" value="Unassembled WGS sequence"/>
</dbReference>
<dbReference type="PANTHER" id="PTHR21089">
    <property type="entry name" value="SHIKIMATE DEHYDROGENASE"/>
    <property type="match status" value="1"/>
</dbReference>